<comment type="similarity">
    <text evidence="5">Belongs to the eukaryotic RPC3/POLR3C RNA polymerase subunit family.</text>
</comment>
<dbReference type="Pfam" id="PF05645">
    <property type="entry name" value="RNA_pol_Rpc82"/>
    <property type="match status" value="1"/>
</dbReference>
<dbReference type="InterPro" id="IPR036388">
    <property type="entry name" value="WH-like_DNA-bd_sf"/>
</dbReference>
<evidence type="ECO:0000259" key="7">
    <source>
        <dbReference type="Pfam" id="PF05645"/>
    </source>
</evidence>
<accession>W2KQ42</accession>
<feature type="region of interest" description="Disordered" evidence="6">
    <location>
        <begin position="251"/>
        <end position="366"/>
    </location>
</feature>
<gene>
    <name evidence="9" type="ORF">L917_13558</name>
</gene>
<dbReference type="GO" id="GO:0003697">
    <property type="term" value="F:single-stranded DNA binding"/>
    <property type="evidence" value="ECO:0007669"/>
    <property type="project" value="UniProtKB-UniRule"/>
</dbReference>
<evidence type="ECO:0000256" key="4">
    <source>
        <dbReference type="ARBA" id="ARBA00023242"/>
    </source>
</evidence>
<feature type="domain" description="DNA-directed RNA polymerase III subunit RPC3 winged-helix" evidence="8">
    <location>
        <begin position="507"/>
        <end position="581"/>
    </location>
</feature>
<reference evidence="9" key="1">
    <citation type="submission" date="2013-11" db="EMBL/GenBank/DDBJ databases">
        <title>The Genome Sequence of Phytophthora parasitica CHvinca01.</title>
        <authorList>
            <consortium name="The Broad Institute Genomics Platform"/>
            <person name="Russ C."/>
            <person name="Tyler B."/>
            <person name="Panabieres F."/>
            <person name="Shan W."/>
            <person name="Tripathy S."/>
            <person name="Grunwald N."/>
            <person name="Machado M."/>
            <person name="Johnson C.S."/>
            <person name="Arredondo F."/>
            <person name="Hong C."/>
            <person name="Coffey M."/>
            <person name="Young S.K."/>
            <person name="Zeng Q."/>
            <person name="Gargeya S."/>
            <person name="Fitzgerald M."/>
            <person name="Abouelleil A."/>
            <person name="Alvarado L."/>
            <person name="Chapman S.B."/>
            <person name="Gainer-Dewar J."/>
            <person name="Goldberg J."/>
            <person name="Griggs A."/>
            <person name="Gujja S."/>
            <person name="Hansen M."/>
            <person name="Howarth C."/>
            <person name="Imamovic A."/>
            <person name="Ireland A."/>
            <person name="Larimer J."/>
            <person name="McCowan C."/>
            <person name="Murphy C."/>
            <person name="Pearson M."/>
            <person name="Poon T.W."/>
            <person name="Priest M."/>
            <person name="Roberts A."/>
            <person name="Saif S."/>
            <person name="Shea T."/>
            <person name="Sykes S."/>
            <person name="Wortman J."/>
            <person name="Nusbaum C."/>
            <person name="Birren B."/>
        </authorList>
    </citation>
    <scope>NUCLEOTIDE SEQUENCE [LARGE SCALE GENOMIC DNA]</scope>
    <source>
        <strain evidence="9">CHvinca01</strain>
    </source>
</reference>
<keyword evidence="4 5" id="KW-0539">Nucleus</keyword>
<protein>
    <recommendedName>
        <fullName evidence="5">DNA-directed RNA polymerase III subunit RPC3</fullName>
        <shortName evidence="5">RNA polymerase III subunit C3</shortName>
    </recommendedName>
</protein>
<dbReference type="InterPro" id="IPR008806">
    <property type="entry name" value="RNA_pol_III_Rpc82_C"/>
</dbReference>
<dbReference type="FunFam" id="1.10.10.10:FF:000420">
    <property type="entry name" value="RNA polymerase III subunit, putative"/>
    <property type="match status" value="1"/>
</dbReference>
<sequence>MVAGDKKAVFATRSQRTLVLSIVREDFGDVAENVAEALLRSEGMRLAEIAHKLQRQTTASSSAPSVHEIKCALLKLLQHNVLDVTPVATPRGGSPAVAYNINVQEALYRLRFPKFIELAKETFGLEGEVVMEEVLVQGRVRMDQSLETMAYNLAEQRRQEQKLKTQEDGEQATAAEEEEISEEELDECRHLVRETFVEMAKKRYISRVHPLDLKVAEPEETPDFPASIMRGQDKGSISNLNSKSAVATAANGAGNGSNANGKAADEDGITVRGKKRKAPSPPSGNTVPVELQMMLDADEAARKEKDDSEAEWEPSSASSSTSSRGSKRKKNSKRAKLPTRGTSSGDGTTGGETSGEDAPDGSGAHTDERSLVWRFGVTQLLRDLRHKACIRFATENINAVAGVIVTAMLQHSAPREREKDEPTSAPVSARDLFNMESVKNALPPEANNPWRLLLNYIMVMCRDKSGMVMKVAQEAFDPTQARAGDGGQYVVHMQKIVEFLQQATTHAYIQDKYGVASARIVRLLMEKRQLEQKTIGELALLPSNDARHRLYELYTDKLLKMQEIPKRADHNPAFTFFCWSVDVPQMQARITERVQDSLCRLRRRRKFEAEENKELIARSEQLVEANDLDKFDKLSRSLDRLDRAIIHLDGMLMLYRDF</sequence>
<dbReference type="PANTHER" id="PTHR12949">
    <property type="entry name" value="RNA POLYMERASE III DNA DIRECTED -RELATED"/>
    <property type="match status" value="1"/>
</dbReference>
<keyword evidence="3 5" id="KW-0804">Transcription</keyword>
<dbReference type="PANTHER" id="PTHR12949:SF0">
    <property type="entry name" value="DNA-DIRECTED RNA POLYMERASE III SUBUNIT RPC3"/>
    <property type="match status" value="1"/>
</dbReference>
<dbReference type="GO" id="GO:0006351">
    <property type="term" value="P:DNA-templated transcription"/>
    <property type="evidence" value="ECO:0007669"/>
    <property type="project" value="InterPro"/>
</dbReference>
<feature type="compositionally biased region" description="Acidic residues" evidence="6">
    <location>
        <begin position="175"/>
        <end position="184"/>
    </location>
</feature>
<dbReference type="Proteomes" id="UP000054423">
    <property type="component" value="Unassembled WGS sequence"/>
</dbReference>
<dbReference type="EMBL" id="KI681122">
    <property type="protein sequence ID" value="ETL87177.1"/>
    <property type="molecule type" value="Genomic_DNA"/>
</dbReference>
<evidence type="ECO:0000256" key="5">
    <source>
        <dbReference type="RuleBase" id="RU367076"/>
    </source>
</evidence>
<evidence type="ECO:0000259" key="8">
    <source>
        <dbReference type="Pfam" id="PF22536"/>
    </source>
</evidence>
<comment type="subunit">
    <text evidence="5">Component of the RNA polymerase III (Pol III) complex consisting of 17 subunits.</text>
</comment>
<comment type="subcellular location">
    <subcellularLocation>
        <location evidence="1 5">Nucleus</location>
    </subcellularLocation>
</comment>
<dbReference type="InterPro" id="IPR055207">
    <property type="entry name" value="POLR3C_WHD"/>
</dbReference>
<organism evidence="9">
    <name type="scientific">Phytophthora nicotianae</name>
    <name type="common">Potato buckeye rot agent</name>
    <name type="synonym">Phytophthora parasitica</name>
    <dbReference type="NCBI Taxonomy" id="4792"/>
    <lineage>
        <taxon>Eukaryota</taxon>
        <taxon>Sar</taxon>
        <taxon>Stramenopiles</taxon>
        <taxon>Oomycota</taxon>
        <taxon>Peronosporomycetes</taxon>
        <taxon>Peronosporales</taxon>
        <taxon>Peronosporaceae</taxon>
        <taxon>Phytophthora</taxon>
    </lineage>
</organism>
<feature type="compositionally biased region" description="Low complexity" evidence="6">
    <location>
        <begin position="251"/>
        <end position="262"/>
    </location>
</feature>
<comment type="function">
    <text evidence="5">DNA-dependent RNA polymerase catalyzes the transcription of DNA into RNA using the four ribonucleoside triphosphates as substrates. Specific core component of RNA polymerase III which synthesizes small RNAs, such as 5S rRNA and tRNAs.</text>
</comment>
<name>W2KQ42_PHYNI</name>
<dbReference type="Gene3D" id="1.10.10.10">
    <property type="entry name" value="Winged helix-like DNA-binding domain superfamily/Winged helix DNA-binding domain"/>
    <property type="match status" value="4"/>
</dbReference>
<feature type="compositionally biased region" description="Basic residues" evidence="6">
    <location>
        <begin position="325"/>
        <end position="337"/>
    </location>
</feature>
<evidence type="ECO:0000256" key="6">
    <source>
        <dbReference type="SAM" id="MobiDB-lite"/>
    </source>
</evidence>
<dbReference type="VEuPathDB" id="FungiDB:PPTG_14610"/>
<evidence type="ECO:0000256" key="2">
    <source>
        <dbReference type="ARBA" id="ARBA00022478"/>
    </source>
</evidence>
<keyword evidence="2 5" id="KW-0240">DNA-directed RNA polymerase</keyword>
<evidence type="ECO:0000256" key="3">
    <source>
        <dbReference type="ARBA" id="ARBA00023163"/>
    </source>
</evidence>
<feature type="domain" description="RNA polymerase III Rpc82 C -terminal" evidence="7">
    <location>
        <begin position="298"/>
        <end position="443"/>
    </location>
</feature>
<dbReference type="Pfam" id="PF22536">
    <property type="entry name" value="WHD_POLR3C"/>
    <property type="match status" value="1"/>
</dbReference>
<proteinExistence type="inferred from homology"/>
<dbReference type="AlphaFoldDB" id="W2KQ42"/>
<dbReference type="OrthoDB" id="272392at2759"/>
<evidence type="ECO:0000256" key="1">
    <source>
        <dbReference type="ARBA" id="ARBA00004123"/>
    </source>
</evidence>
<dbReference type="InterPro" id="IPR039748">
    <property type="entry name" value="RPC3"/>
</dbReference>
<evidence type="ECO:0000313" key="9">
    <source>
        <dbReference type="EMBL" id="ETL87177.1"/>
    </source>
</evidence>
<feature type="region of interest" description="Disordered" evidence="6">
    <location>
        <begin position="159"/>
        <end position="184"/>
    </location>
</feature>
<dbReference type="GO" id="GO:0005666">
    <property type="term" value="C:RNA polymerase III complex"/>
    <property type="evidence" value="ECO:0007669"/>
    <property type="project" value="UniProtKB-UniRule"/>
</dbReference>
<feature type="compositionally biased region" description="Low complexity" evidence="6">
    <location>
        <begin position="313"/>
        <end position="324"/>
    </location>
</feature>